<proteinExistence type="predicted"/>
<dbReference type="EMBL" id="JAQMFO010000011">
    <property type="protein sequence ID" value="MDB6372228.1"/>
    <property type="molecule type" value="Genomic_DNA"/>
</dbReference>
<name>A0AAW6BHQ8_9GAMM</name>
<evidence type="ECO:0000313" key="3">
    <source>
        <dbReference type="Proteomes" id="UP001212996"/>
    </source>
</evidence>
<evidence type="ECO:0000256" key="1">
    <source>
        <dbReference type="SAM" id="Phobius"/>
    </source>
</evidence>
<dbReference type="PANTHER" id="PTHR36832:SF1">
    <property type="entry name" value="SLR1174 PROTEIN"/>
    <property type="match status" value="1"/>
</dbReference>
<sequence>MHDLKNFHNYLLAMIPFSKNGMLTIINDRSMFFTDFVMGTLSPFIIQYLLWSNIFSQQSESINGFTLNDMMYYYGFALVISRLNNGYDLIQTFSRHVQNGELEVYITKPYGYLSQRLFTFFGESILYLLLLFIVFLIKFITDYPVEKGLSVFIISVLMIISVIVLSQLLCFFLSFSIAIMSFWVIEYNILLSFIILSSSLFGGVLLPPSFWPDWILPLMKYNPFRFIISAPAEFFVKMNYSLFKDIIIGGTCYLLFFYAFIHSMWKKGIKNYNGAGG</sequence>
<protein>
    <submittedName>
        <fullName evidence="2">ABC-2 family transporter protein</fullName>
    </submittedName>
</protein>
<reference evidence="2" key="1">
    <citation type="submission" date="2023-01" db="EMBL/GenBank/DDBJ databases">
        <title>Genome sequencing of Photorhabdus bodei 09-20.</title>
        <authorList>
            <person name="Kalindamar S."/>
            <person name="Kumru S."/>
        </authorList>
    </citation>
    <scope>NUCLEOTIDE SEQUENCE</scope>
    <source>
        <strain evidence="2">09-20</strain>
    </source>
</reference>
<dbReference type="AlphaFoldDB" id="A0AAW6BHQ8"/>
<keyword evidence="1" id="KW-1133">Transmembrane helix</keyword>
<feature type="transmembrane region" description="Helical" evidence="1">
    <location>
        <begin position="149"/>
        <end position="175"/>
    </location>
</feature>
<dbReference type="RefSeq" id="WP_271866271.1">
    <property type="nucleotide sequence ID" value="NZ_JAQMFO010000011.1"/>
</dbReference>
<accession>A0AAW6BHQ8</accession>
<feature type="transmembrane region" description="Helical" evidence="1">
    <location>
        <begin position="117"/>
        <end position="137"/>
    </location>
</feature>
<dbReference type="PANTHER" id="PTHR36832">
    <property type="entry name" value="SLR1174 PROTEIN-RELATED"/>
    <property type="match status" value="1"/>
</dbReference>
<feature type="transmembrane region" description="Helical" evidence="1">
    <location>
        <begin position="242"/>
        <end position="261"/>
    </location>
</feature>
<gene>
    <name evidence="2" type="ORF">PH362_09780</name>
</gene>
<evidence type="ECO:0000313" key="2">
    <source>
        <dbReference type="EMBL" id="MDB6372228.1"/>
    </source>
</evidence>
<keyword evidence="1" id="KW-0472">Membrane</keyword>
<comment type="caution">
    <text evidence="2">The sequence shown here is derived from an EMBL/GenBank/DDBJ whole genome shotgun (WGS) entry which is preliminary data.</text>
</comment>
<feature type="transmembrane region" description="Helical" evidence="1">
    <location>
        <begin position="187"/>
        <end position="211"/>
    </location>
</feature>
<dbReference type="Proteomes" id="UP001212996">
    <property type="component" value="Unassembled WGS sequence"/>
</dbReference>
<dbReference type="Pfam" id="PF06182">
    <property type="entry name" value="ABC2_membrane_6"/>
    <property type="match status" value="1"/>
</dbReference>
<dbReference type="InterPro" id="IPR010390">
    <property type="entry name" value="ABC-2_transporter-like"/>
</dbReference>
<keyword evidence="1" id="KW-0812">Transmembrane</keyword>
<feature type="transmembrane region" description="Helical" evidence="1">
    <location>
        <begin position="32"/>
        <end position="51"/>
    </location>
</feature>
<organism evidence="2 3">
    <name type="scientific">Photorhabdus bodei</name>
    <dbReference type="NCBI Taxonomy" id="2029681"/>
    <lineage>
        <taxon>Bacteria</taxon>
        <taxon>Pseudomonadati</taxon>
        <taxon>Pseudomonadota</taxon>
        <taxon>Gammaproteobacteria</taxon>
        <taxon>Enterobacterales</taxon>
        <taxon>Morganellaceae</taxon>
        <taxon>Photorhabdus</taxon>
    </lineage>
</organism>